<proteinExistence type="predicted"/>
<evidence type="ECO:0000313" key="2">
    <source>
        <dbReference type="Proteomes" id="UP000499080"/>
    </source>
</evidence>
<comment type="caution">
    <text evidence="1">The sequence shown here is derived from an EMBL/GenBank/DDBJ whole genome shotgun (WGS) entry which is preliminary data.</text>
</comment>
<protein>
    <submittedName>
        <fullName evidence="1">Uncharacterized protein</fullName>
    </submittedName>
</protein>
<dbReference type="AlphaFoldDB" id="A0A4Y2HF68"/>
<keyword evidence="2" id="KW-1185">Reference proteome</keyword>
<evidence type="ECO:0000313" key="1">
    <source>
        <dbReference type="EMBL" id="GBM63927.1"/>
    </source>
</evidence>
<reference evidence="1 2" key="1">
    <citation type="journal article" date="2019" name="Sci. Rep.">
        <title>Orb-weaving spider Araneus ventricosus genome elucidates the spidroin gene catalogue.</title>
        <authorList>
            <person name="Kono N."/>
            <person name="Nakamura H."/>
            <person name="Ohtoshi R."/>
            <person name="Moran D.A.P."/>
            <person name="Shinohara A."/>
            <person name="Yoshida Y."/>
            <person name="Fujiwara M."/>
            <person name="Mori M."/>
            <person name="Tomita M."/>
            <person name="Arakawa K."/>
        </authorList>
    </citation>
    <scope>NUCLEOTIDE SEQUENCE [LARGE SCALE GENOMIC DNA]</scope>
</reference>
<accession>A0A4Y2HF68</accession>
<sequence>MLHLTPAFLQPHLNPHPFVQEQIIMLIMESGAGETKFSRDVKRFLFFAISKVQVEIVSPTISEPDGTLCKNEILQHLRLEGMKQDPLLFS</sequence>
<organism evidence="1 2">
    <name type="scientific">Araneus ventricosus</name>
    <name type="common">Orbweaver spider</name>
    <name type="synonym">Epeira ventricosa</name>
    <dbReference type="NCBI Taxonomy" id="182803"/>
    <lineage>
        <taxon>Eukaryota</taxon>
        <taxon>Metazoa</taxon>
        <taxon>Ecdysozoa</taxon>
        <taxon>Arthropoda</taxon>
        <taxon>Chelicerata</taxon>
        <taxon>Arachnida</taxon>
        <taxon>Araneae</taxon>
        <taxon>Araneomorphae</taxon>
        <taxon>Entelegynae</taxon>
        <taxon>Araneoidea</taxon>
        <taxon>Araneidae</taxon>
        <taxon>Araneus</taxon>
    </lineage>
</organism>
<dbReference type="EMBL" id="BGPR01001899">
    <property type="protein sequence ID" value="GBM63927.1"/>
    <property type="molecule type" value="Genomic_DNA"/>
</dbReference>
<dbReference type="Proteomes" id="UP000499080">
    <property type="component" value="Unassembled WGS sequence"/>
</dbReference>
<gene>
    <name evidence="1" type="ORF">AVEN_131294_1</name>
</gene>
<name>A0A4Y2HF68_ARAVE</name>